<feature type="region of interest" description="Disordered" evidence="1">
    <location>
        <begin position="13"/>
        <end position="40"/>
    </location>
</feature>
<sequence length="94" mass="10286">MLYLASRPLGVASRSARMRTQSRSCQGTGRGDAWSARARSGTDRRTVTELRPYVYRPVPLHPHAAAVAPICPAQATECEATSRPTHRGYISFGE</sequence>
<evidence type="ECO:0000313" key="2">
    <source>
        <dbReference type="EMBL" id="KAF0923658.1"/>
    </source>
</evidence>
<accession>A0A6G1EFU3</accession>
<reference evidence="2 3" key="1">
    <citation type="submission" date="2019-11" db="EMBL/GenBank/DDBJ databases">
        <title>Whole genome sequence of Oryza granulata.</title>
        <authorList>
            <person name="Li W."/>
        </authorList>
    </citation>
    <scope>NUCLEOTIDE SEQUENCE [LARGE SCALE GENOMIC DNA]</scope>
    <source>
        <strain evidence="3">cv. Menghai</strain>
        <tissue evidence="2">Leaf</tissue>
    </source>
</reference>
<protein>
    <submittedName>
        <fullName evidence="2">Uncharacterized protein</fullName>
    </submittedName>
</protein>
<dbReference type="AlphaFoldDB" id="A0A6G1EFU3"/>
<dbReference type="Proteomes" id="UP000479710">
    <property type="component" value="Unassembled WGS sequence"/>
</dbReference>
<proteinExistence type="predicted"/>
<gene>
    <name evidence="2" type="ORF">E2562_006638</name>
</gene>
<keyword evidence="3" id="KW-1185">Reference proteome</keyword>
<organism evidence="2 3">
    <name type="scientific">Oryza meyeriana var. granulata</name>
    <dbReference type="NCBI Taxonomy" id="110450"/>
    <lineage>
        <taxon>Eukaryota</taxon>
        <taxon>Viridiplantae</taxon>
        <taxon>Streptophyta</taxon>
        <taxon>Embryophyta</taxon>
        <taxon>Tracheophyta</taxon>
        <taxon>Spermatophyta</taxon>
        <taxon>Magnoliopsida</taxon>
        <taxon>Liliopsida</taxon>
        <taxon>Poales</taxon>
        <taxon>Poaceae</taxon>
        <taxon>BOP clade</taxon>
        <taxon>Oryzoideae</taxon>
        <taxon>Oryzeae</taxon>
        <taxon>Oryzinae</taxon>
        <taxon>Oryza</taxon>
        <taxon>Oryza meyeriana</taxon>
    </lineage>
</organism>
<dbReference type="EMBL" id="SPHZ02000003">
    <property type="protein sequence ID" value="KAF0923658.1"/>
    <property type="molecule type" value="Genomic_DNA"/>
</dbReference>
<name>A0A6G1EFU3_9ORYZ</name>
<comment type="caution">
    <text evidence="2">The sequence shown here is derived from an EMBL/GenBank/DDBJ whole genome shotgun (WGS) entry which is preliminary data.</text>
</comment>
<evidence type="ECO:0000313" key="3">
    <source>
        <dbReference type="Proteomes" id="UP000479710"/>
    </source>
</evidence>
<feature type="compositionally biased region" description="Polar residues" evidence="1">
    <location>
        <begin position="18"/>
        <end position="27"/>
    </location>
</feature>
<evidence type="ECO:0000256" key="1">
    <source>
        <dbReference type="SAM" id="MobiDB-lite"/>
    </source>
</evidence>